<dbReference type="AlphaFoldDB" id="A0AAD4PV03"/>
<comment type="caution">
    <text evidence="5">The sequence shown here is derived from an EMBL/GenBank/DDBJ whole genome shotgun (WGS) entry which is preliminary data.</text>
</comment>
<dbReference type="Proteomes" id="UP001201262">
    <property type="component" value="Unassembled WGS sequence"/>
</dbReference>
<protein>
    <submittedName>
        <fullName evidence="5">Ras small monomeric GTPase RasB</fullName>
    </submittedName>
</protein>
<sequence length="245" mass="27040">MAGKMTLYKLVVLGDGGVGKTALTIQLCLNHFVETYDPTIEDSYRKQVVIDQQSCMLEVLDTAGQEEYTALRDQWIRDGEGFVLVYSITSRASFSRITKFYNQIQMVKESANSGSPTGASYLGSPLASSVGGASGPVPVMLVGNKSDKAVERAVSAQEGSALAKELGCEFVEASAKNCINVEKAFYDVVRLLRQQRQQHHGGRLQERRTTGFSGQHRDRDANPEYPKGFRTDRSRPHRRGLCVIL</sequence>
<dbReference type="GO" id="GO:0005525">
    <property type="term" value="F:GTP binding"/>
    <property type="evidence" value="ECO:0007669"/>
    <property type="project" value="UniProtKB-KW"/>
</dbReference>
<keyword evidence="3" id="KW-0342">GTP-binding</keyword>
<evidence type="ECO:0000256" key="2">
    <source>
        <dbReference type="ARBA" id="ARBA00022741"/>
    </source>
</evidence>
<dbReference type="Pfam" id="PF00071">
    <property type="entry name" value="Ras"/>
    <property type="match status" value="2"/>
</dbReference>
<dbReference type="RefSeq" id="XP_046070883.1">
    <property type="nucleotide sequence ID" value="XM_046214117.1"/>
</dbReference>
<organism evidence="5 6">
    <name type="scientific">Talaromyces proteolyticus</name>
    <dbReference type="NCBI Taxonomy" id="1131652"/>
    <lineage>
        <taxon>Eukaryota</taxon>
        <taxon>Fungi</taxon>
        <taxon>Dikarya</taxon>
        <taxon>Ascomycota</taxon>
        <taxon>Pezizomycotina</taxon>
        <taxon>Eurotiomycetes</taxon>
        <taxon>Eurotiomycetidae</taxon>
        <taxon>Eurotiales</taxon>
        <taxon>Trichocomaceae</taxon>
        <taxon>Talaromyces</taxon>
        <taxon>Talaromyces sect. Bacilispori</taxon>
    </lineage>
</organism>
<dbReference type="InterPro" id="IPR027417">
    <property type="entry name" value="P-loop_NTPase"/>
</dbReference>
<comment type="similarity">
    <text evidence="1">Belongs to the small GTPase superfamily. Ras family.</text>
</comment>
<dbReference type="GO" id="GO:0016020">
    <property type="term" value="C:membrane"/>
    <property type="evidence" value="ECO:0007669"/>
    <property type="project" value="InterPro"/>
</dbReference>
<dbReference type="PRINTS" id="PR00449">
    <property type="entry name" value="RASTRNSFRMNG"/>
</dbReference>
<evidence type="ECO:0000313" key="6">
    <source>
        <dbReference type="Proteomes" id="UP001201262"/>
    </source>
</evidence>
<evidence type="ECO:0000256" key="4">
    <source>
        <dbReference type="SAM" id="MobiDB-lite"/>
    </source>
</evidence>
<feature type="compositionally biased region" description="Basic and acidic residues" evidence="4">
    <location>
        <begin position="203"/>
        <end position="234"/>
    </location>
</feature>
<feature type="region of interest" description="Disordered" evidence="4">
    <location>
        <begin position="196"/>
        <end position="239"/>
    </location>
</feature>
<dbReference type="SUPFAM" id="SSF52540">
    <property type="entry name" value="P-loop containing nucleoside triphosphate hydrolases"/>
    <property type="match status" value="1"/>
</dbReference>
<dbReference type="InterPro" id="IPR005225">
    <property type="entry name" value="Small_GTP-bd"/>
</dbReference>
<gene>
    <name evidence="5" type="ORF">BGW36DRAFT_359811</name>
</gene>
<accession>A0AAD4PV03</accession>
<dbReference type="Gene3D" id="3.40.50.300">
    <property type="entry name" value="P-loop containing nucleotide triphosphate hydrolases"/>
    <property type="match status" value="1"/>
</dbReference>
<keyword evidence="6" id="KW-1185">Reference proteome</keyword>
<dbReference type="InterPro" id="IPR020849">
    <property type="entry name" value="Small_GTPase_Ras-type"/>
</dbReference>
<dbReference type="GO" id="GO:0007165">
    <property type="term" value="P:signal transduction"/>
    <property type="evidence" value="ECO:0007669"/>
    <property type="project" value="InterPro"/>
</dbReference>
<dbReference type="PROSITE" id="PS51420">
    <property type="entry name" value="RHO"/>
    <property type="match status" value="1"/>
</dbReference>
<dbReference type="GeneID" id="70244404"/>
<evidence type="ECO:0000256" key="3">
    <source>
        <dbReference type="ARBA" id="ARBA00023134"/>
    </source>
</evidence>
<keyword evidence="2" id="KW-0547">Nucleotide-binding</keyword>
<dbReference type="SMART" id="SM00174">
    <property type="entry name" value="RHO"/>
    <property type="match status" value="1"/>
</dbReference>
<name>A0AAD4PV03_9EURO</name>
<evidence type="ECO:0000313" key="5">
    <source>
        <dbReference type="EMBL" id="KAH8695945.1"/>
    </source>
</evidence>
<dbReference type="PANTHER" id="PTHR24070">
    <property type="entry name" value="RAS, DI-RAS, AND RHEB FAMILY MEMBERS OF SMALL GTPASE SUPERFAMILY"/>
    <property type="match status" value="1"/>
</dbReference>
<evidence type="ECO:0000256" key="1">
    <source>
        <dbReference type="ARBA" id="ARBA00008344"/>
    </source>
</evidence>
<dbReference type="SMART" id="SM00175">
    <property type="entry name" value="RAB"/>
    <property type="match status" value="1"/>
</dbReference>
<dbReference type="EMBL" id="JAJTJA010000007">
    <property type="protein sequence ID" value="KAH8695945.1"/>
    <property type="molecule type" value="Genomic_DNA"/>
</dbReference>
<dbReference type="InterPro" id="IPR001806">
    <property type="entry name" value="Small_GTPase"/>
</dbReference>
<dbReference type="PROSITE" id="PS51421">
    <property type="entry name" value="RAS"/>
    <property type="match status" value="1"/>
</dbReference>
<dbReference type="SMART" id="SM00173">
    <property type="entry name" value="RAS"/>
    <property type="match status" value="1"/>
</dbReference>
<reference evidence="5" key="1">
    <citation type="submission" date="2021-12" db="EMBL/GenBank/DDBJ databases">
        <title>Convergent genome expansion in fungi linked to evolution of root-endophyte symbiosis.</title>
        <authorList>
            <consortium name="DOE Joint Genome Institute"/>
            <person name="Ke Y.-H."/>
            <person name="Bonito G."/>
            <person name="Liao H.-L."/>
            <person name="Looney B."/>
            <person name="Rojas-Flechas A."/>
            <person name="Nash J."/>
            <person name="Hameed K."/>
            <person name="Schadt C."/>
            <person name="Martin F."/>
            <person name="Crous P.W."/>
            <person name="Miettinen O."/>
            <person name="Magnuson J.K."/>
            <person name="Labbe J."/>
            <person name="Jacobson D."/>
            <person name="Doktycz M.J."/>
            <person name="Veneault-Fourrey C."/>
            <person name="Kuo A."/>
            <person name="Mondo S."/>
            <person name="Calhoun S."/>
            <person name="Riley R."/>
            <person name="Ohm R."/>
            <person name="LaButti K."/>
            <person name="Andreopoulos B."/>
            <person name="Pangilinan J."/>
            <person name="Nolan M."/>
            <person name="Tritt A."/>
            <person name="Clum A."/>
            <person name="Lipzen A."/>
            <person name="Daum C."/>
            <person name="Barry K."/>
            <person name="Grigoriev I.V."/>
            <person name="Vilgalys R."/>
        </authorList>
    </citation>
    <scope>NUCLEOTIDE SEQUENCE</scope>
    <source>
        <strain evidence="5">PMI_201</strain>
    </source>
</reference>
<dbReference type="NCBIfam" id="TIGR00231">
    <property type="entry name" value="small_GTP"/>
    <property type="match status" value="1"/>
</dbReference>
<proteinExistence type="inferred from homology"/>
<dbReference type="GO" id="GO:0003924">
    <property type="term" value="F:GTPase activity"/>
    <property type="evidence" value="ECO:0007669"/>
    <property type="project" value="InterPro"/>
</dbReference>
<dbReference type="PROSITE" id="PS51419">
    <property type="entry name" value="RAB"/>
    <property type="match status" value="1"/>
</dbReference>
<dbReference type="FunFam" id="3.40.50.300:FF:000654">
    <property type="entry name" value="Small g-protein ras2"/>
    <property type="match status" value="1"/>
</dbReference>